<proteinExistence type="predicted"/>
<dbReference type="InterPro" id="IPR014810">
    <property type="entry name" value="Fcf2_C"/>
</dbReference>
<reference evidence="4" key="2">
    <citation type="submission" date="2021-01" db="UniProtKB">
        <authorList>
            <consortium name="EnsemblPlants"/>
        </authorList>
    </citation>
    <scope>IDENTIFICATION</scope>
</reference>
<dbReference type="GO" id="GO:0003723">
    <property type="term" value="F:RNA binding"/>
    <property type="evidence" value="ECO:0007669"/>
    <property type="project" value="TreeGrafter"/>
</dbReference>
<dbReference type="EnsemblPlants" id="QL12p004065:mrna">
    <property type="protein sequence ID" value="QL12p004065:mrna"/>
    <property type="gene ID" value="QL12p004065"/>
</dbReference>
<dbReference type="Gramene" id="QL12p004065:mrna">
    <property type="protein sequence ID" value="QL12p004065:mrna"/>
    <property type="gene ID" value="QL12p004065"/>
</dbReference>
<dbReference type="PANTHER" id="PTHR21686:SF12">
    <property type="entry name" value="DEOXYNUCLEOTIDYLTRANSFERASE TERMINAL-INTERACTING PROTEIN 2"/>
    <property type="match status" value="1"/>
</dbReference>
<evidence type="ECO:0000259" key="3">
    <source>
        <dbReference type="Pfam" id="PF08698"/>
    </source>
</evidence>
<evidence type="ECO:0000256" key="1">
    <source>
        <dbReference type="ARBA" id="ARBA00004604"/>
    </source>
</evidence>
<comment type="subcellular location">
    <subcellularLocation>
        <location evidence="1">Nucleus</location>
        <location evidence="1">Nucleolus</location>
    </subcellularLocation>
</comment>
<dbReference type="Pfam" id="PF08698">
    <property type="entry name" value="Fcf2"/>
    <property type="match status" value="1"/>
</dbReference>
<sequence length="116" mass="13236">MVADLLHASCNLYATSLLRSAIDLKRHYNKGDSKSKTLLKSGMVIVSTSYFFTVRLMRKERKGTIAAELLSDHALADYSKGEKKSSIPMCPIWVHFIYRREGIEEKQGLQWQRNAS</sequence>
<evidence type="ECO:0000256" key="2">
    <source>
        <dbReference type="ARBA" id="ARBA00023242"/>
    </source>
</evidence>
<evidence type="ECO:0000313" key="5">
    <source>
        <dbReference type="Proteomes" id="UP000594261"/>
    </source>
</evidence>
<dbReference type="InParanoid" id="A0A7N2N1T4"/>
<dbReference type="AlphaFoldDB" id="A0A7N2N1T4"/>
<name>A0A7N2N1T4_QUELO</name>
<reference evidence="4 5" key="1">
    <citation type="journal article" date="2016" name="G3 (Bethesda)">
        <title>First Draft Assembly and Annotation of the Genome of a California Endemic Oak Quercus lobata Nee (Fagaceae).</title>
        <authorList>
            <person name="Sork V.L."/>
            <person name="Fitz-Gibbon S.T."/>
            <person name="Puiu D."/>
            <person name="Crepeau M."/>
            <person name="Gugger P.F."/>
            <person name="Sherman R."/>
            <person name="Stevens K."/>
            <person name="Langley C.H."/>
            <person name="Pellegrini M."/>
            <person name="Salzberg S.L."/>
        </authorList>
    </citation>
    <scope>NUCLEOTIDE SEQUENCE [LARGE SCALE GENOMIC DNA]</scope>
    <source>
        <strain evidence="4 5">cv. SW786</strain>
    </source>
</reference>
<dbReference type="GO" id="GO:0006396">
    <property type="term" value="P:RNA processing"/>
    <property type="evidence" value="ECO:0007669"/>
    <property type="project" value="TreeGrafter"/>
</dbReference>
<dbReference type="GO" id="GO:0005730">
    <property type="term" value="C:nucleolus"/>
    <property type="evidence" value="ECO:0007669"/>
    <property type="project" value="UniProtKB-SubCell"/>
</dbReference>
<feature type="domain" description="Fcf2 pre-rRNA processing C-terminal" evidence="3">
    <location>
        <begin position="18"/>
        <end position="80"/>
    </location>
</feature>
<dbReference type="PANTHER" id="PTHR21686">
    <property type="entry name" value="DEOXYNUCLEOTIDYLTRANSFERASE TERMINAL-INTERACTING PROTEIN 2"/>
    <property type="match status" value="1"/>
</dbReference>
<protein>
    <recommendedName>
        <fullName evidence="3">Fcf2 pre-rRNA processing C-terminal domain-containing protein</fullName>
    </recommendedName>
</protein>
<organism evidence="4 5">
    <name type="scientific">Quercus lobata</name>
    <name type="common">Valley oak</name>
    <dbReference type="NCBI Taxonomy" id="97700"/>
    <lineage>
        <taxon>Eukaryota</taxon>
        <taxon>Viridiplantae</taxon>
        <taxon>Streptophyta</taxon>
        <taxon>Embryophyta</taxon>
        <taxon>Tracheophyta</taxon>
        <taxon>Spermatophyta</taxon>
        <taxon>Magnoliopsida</taxon>
        <taxon>eudicotyledons</taxon>
        <taxon>Gunneridae</taxon>
        <taxon>Pentapetalae</taxon>
        <taxon>rosids</taxon>
        <taxon>fabids</taxon>
        <taxon>Fagales</taxon>
        <taxon>Fagaceae</taxon>
        <taxon>Quercus</taxon>
    </lineage>
</organism>
<dbReference type="InterPro" id="IPR039883">
    <property type="entry name" value="Fcf2/DNTTIP2"/>
</dbReference>
<keyword evidence="5" id="KW-1185">Reference proteome</keyword>
<keyword evidence="2" id="KW-0539">Nucleus</keyword>
<dbReference type="Proteomes" id="UP000594261">
    <property type="component" value="Chromosome 12"/>
</dbReference>
<accession>A0A7N2N1T4</accession>
<dbReference type="EMBL" id="LRBV02000012">
    <property type="status" value="NOT_ANNOTATED_CDS"/>
    <property type="molecule type" value="Genomic_DNA"/>
</dbReference>
<evidence type="ECO:0000313" key="4">
    <source>
        <dbReference type="EnsemblPlants" id="QL12p004065:mrna"/>
    </source>
</evidence>